<dbReference type="Gene3D" id="3.50.50.60">
    <property type="entry name" value="FAD/NAD(P)-binding domain"/>
    <property type="match status" value="2"/>
</dbReference>
<dbReference type="SUPFAM" id="SSF51905">
    <property type="entry name" value="FAD/NAD(P)-binding domain"/>
    <property type="match status" value="1"/>
</dbReference>
<sequence>MEKHILIVGGGSAGWMAASYLATQTKCKITVVESPNVPIIGVGESTIPSINDFMSDVGITEQDLMDHCSAIRKYTIQHNNWNGNNDSWWHHFCFDESEHEEQMLWMRTLAVPDKKWRHAYHLDATKLGLMLRDRVGIPKGVEHVLDDVVEVAHDSTGVTSVIGKNGTYTADLYIDCTGFRSLLRKTLGLNTHYHPGLINNYALAGPGDFVEPSVNYTQTYAMDHGWRWRVCIQHRTGNGYAFNKDLVSIEEARAEFIAKTPGLRVDKIFEVPIFNRVNPEPWKKNVLALGLSCGFLEPLEATGLFLIHAPLKLLARLLDDPSGAEKYNRVWIRMYNHIADFISLHFTTSSLDHTDYWRSIPKIKQVTLPAPGQILFDQYSYRNLARGRSMEIK</sequence>
<protein>
    <submittedName>
        <fullName evidence="1">Flavin-dependent halogenase</fullName>
    </submittedName>
</protein>
<proteinExistence type="predicted"/>
<organism evidence="1">
    <name type="scientific">uncultured Caudovirales phage</name>
    <dbReference type="NCBI Taxonomy" id="2100421"/>
    <lineage>
        <taxon>Viruses</taxon>
        <taxon>Duplodnaviria</taxon>
        <taxon>Heunggongvirae</taxon>
        <taxon>Uroviricota</taxon>
        <taxon>Caudoviricetes</taxon>
        <taxon>Peduoviridae</taxon>
        <taxon>Maltschvirus</taxon>
        <taxon>Maltschvirus maltsch</taxon>
    </lineage>
</organism>
<name>A0A6J5L5N7_9CAUD</name>
<dbReference type="PANTHER" id="PTHR43747:SF4">
    <property type="entry name" value="FLAVIN-DEPENDENT TRYPTOPHAN HALOGENASE"/>
    <property type="match status" value="1"/>
</dbReference>
<accession>A0A6J5L5N7</accession>
<gene>
    <name evidence="1" type="ORF">UFOVP112_93</name>
</gene>
<dbReference type="GO" id="GO:0004497">
    <property type="term" value="F:monooxygenase activity"/>
    <property type="evidence" value="ECO:0007669"/>
    <property type="project" value="InterPro"/>
</dbReference>
<dbReference type="PANTHER" id="PTHR43747">
    <property type="entry name" value="FAD-BINDING PROTEIN"/>
    <property type="match status" value="1"/>
</dbReference>
<dbReference type="Pfam" id="PF04820">
    <property type="entry name" value="Trp_halogenase"/>
    <property type="match status" value="2"/>
</dbReference>
<dbReference type="InterPro" id="IPR006905">
    <property type="entry name" value="Flavin_halogenase"/>
</dbReference>
<dbReference type="EMBL" id="LR796233">
    <property type="protein sequence ID" value="CAB4128872.1"/>
    <property type="molecule type" value="Genomic_DNA"/>
</dbReference>
<evidence type="ECO:0000313" key="1">
    <source>
        <dbReference type="EMBL" id="CAB4128872.1"/>
    </source>
</evidence>
<dbReference type="InterPro" id="IPR036188">
    <property type="entry name" value="FAD/NAD-bd_sf"/>
</dbReference>
<reference evidence="1" key="1">
    <citation type="submission" date="2020-04" db="EMBL/GenBank/DDBJ databases">
        <authorList>
            <person name="Chiriac C."/>
            <person name="Salcher M."/>
            <person name="Ghai R."/>
            <person name="Kavagutti S V."/>
        </authorList>
    </citation>
    <scope>NUCLEOTIDE SEQUENCE</scope>
</reference>
<dbReference type="InterPro" id="IPR050816">
    <property type="entry name" value="Flavin-dep_Halogenase_NPB"/>
</dbReference>